<comment type="caution">
    <text evidence="1">The sequence shown here is derived from an EMBL/GenBank/DDBJ whole genome shotgun (WGS) entry which is preliminary data.</text>
</comment>
<evidence type="ECO:0000313" key="2">
    <source>
        <dbReference type="Proteomes" id="UP001151532"/>
    </source>
</evidence>
<gene>
    <name evidence="1" type="ORF">OIU79_002743</name>
</gene>
<dbReference type="AlphaFoldDB" id="A0A9Q0UK56"/>
<accession>A0A9Q0UK56</accession>
<proteinExistence type="predicted"/>
<name>A0A9Q0UK56_SALPP</name>
<protein>
    <submittedName>
        <fullName evidence="1">Uncharacterized protein</fullName>
    </submittedName>
</protein>
<reference evidence="1" key="2">
    <citation type="journal article" date="2023" name="Int. J. Mol. Sci.">
        <title>De Novo Assembly and Annotation of 11 Diverse Shrub Willow (Salix) Genomes Reveals Novel Gene Organization in Sex-Linked Regions.</title>
        <authorList>
            <person name="Hyden B."/>
            <person name="Feng K."/>
            <person name="Yates T.B."/>
            <person name="Jawdy S."/>
            <person name="Cereghino C."/>
            <person name="Smart L.B."/>
            <person name="Muchero W."/>
        </authorList>
    </citation>
    <scope>NUCLEOTIDE SEQUENCE</scope>
    <source>
        <tissue evidence="1">Shoot tip</tissue>
    </source>
</reference>
<organism evidence="1 2">
    <name type="scientific">Salix purpurea</name>
    <name type="common">Purple osier willow</name>
    <dbReference type="NCBI Taxonomy" id="77065"/>
    <lineage>
        <taxon>Eukaryota</taxon>
        <taxon>Viridiplantae</taxon>
        <taxon>Streptophyta</taxon>
        <taxon>Embryophyta</taxon>
        <taxon>Tracheophyta</taxon>
        <taxon>Spermatophyta</taxon>
        <taxon>Magnoliopsida</taxon>
        <taxon>eudicotyledons</taxon>
        <taxon>Gunneridae</taxon>
        <taxon>Pentapetalae</taxon>
        <taxon>rosids</taxon>
        <taxon>fabids</taxon>
        <taxon>Malpighiales</taxon>
        <taxon>Salicaceae</taxon>
        <taxon>Saliceae</taxon>
        <taxon>Salix</taxon>
    </lineage>
</organism>
<reference evidence="1" key="1">
    <citation type="submission" date="2022-11" db="EMBL/GenBank/DDBJ databases">
        <authorList>
            <person name="Hyden B.L."/>
            <person name="Feng K."/>
            <person name="Yates T."/>
            <person name="Jawdy S."/>
            <person name="Smart L.B."/>
            <person name="Muchero W."/>
        </authorList>
    </citation>
    <scope>NUCLEOTIDE SEQUENCE</scope>
    <source>
        <tissue evidence="1">Shoot tip</tissue>
    </source>
</reference>
<keyword evidence="2" id="KW-1185">Reference proteome</keyword>
<dbReference type="Proteomes" id="UP001151532">
    <property type="component" value="Chromosome 18"/>
</dbReference>
<evidence type="ECO:0000313" key="1">
    <source>
        <dbReference type="EMBL" id="KAJ6731481.1"/>
    </source>
</evidence>
<sequence length="126" mass="14486">MQCMHQFHYNKYKPILTKGKDKVEGDSDCKNHGRMICNRKESHNKLTQTDNMQVTTSICSVIRGNTLLVQKPMKRNRESEPPDEDVWMDEGHVMAANGTKGETMEGIEKPVGVNLLEEWEVRKDNP</sequence>
<dbReference type="EMBL" id="JAPFFK010000012">
    <property type="protein sequence ID" value="KAJ6731481.1"/>
    <property type="molecule type" value="Genomic_DNA"/>
</dbReference>